<sequence>MELPRAQYSQEFREQSVKFFKESGLTLVEAAKRLSLPESTLKNWVYADKRGELALVGKHQKPLTEVELELSRVKRELAEVKMERDFIKKCVGDSTGHCNTAEIFCDGDKKFNVFLGRSFNSSAIMSSCSCE</sequence>
<organism evidence="1 2">
    <name type="scientific">Nitrosomonas ureae</name>
    <dbReference type="NCBI Taxonomy" id="44577"/>
    <lineage>
        <taxon>Bacteria</taxon>
        <taxon>Pseudomonadati</taxon>
        <taxon>Pseudomonadota</taxon>
        <taxon>Betaproteobacteria</taxon>
        <taxon>Nitrosomonadales</taxon>
        <taxon>Nitrosomonadaceae</taxon>
        <taxon>Nitrosomonas</taxon>
    </lineage>
</organism>
<dbReference type="GO" id="GO:0003677">
    <property type="term" value="F:DNA binding"/>
    <property type="evidence" value="ECO:0007669"/>
    <property type="project" value="InterPro"/>
</dbReference>
<dbReference type="InterPro" id="IPR009057">
    <property type="entry name" value="Homeodomain-like_sf"/>
</dbReference>
<dbReference type="InterPro" id="IPR002514">
    <property type="entry name" value="Transposase_8"/>
</dbReference>
<dbReference type="EMBL" id="FNLN01000062">
    <property type="protein sequence ID" value="SDU34654.1"/>
    <property type="molecule type" value="Genomic_DNA"/>
</dbReference>
<dbReference type="Proteomes" id="UP000182882">
    <property type="component" value="Unassembled WGS sequence"/>
</dbReference>
<proteinExistence type="predicted"/>
<accession>A0A1H2HS72</accession>
<dbReference type="AlphaFoldDB" id="A0A1H2HS72"/>
<dbReference type="Gene3D" id="1.10.10.60">
    <property type="entry name" value="Homeodomain-like"/>
    <property type="match status" value="1"/>
</dbReference>
<dbReference type="GO" id="GO:0006313">
    <property type="term" value="P:DNA transposition"/>
    <property type="evidence" value="ECO:0007669"/>
    <property type="project" value="InterPro"/>
</dbReference>
<evidence type="ECO:0000313" key="1">
    <source>
        <dbReference type="EMBL" id="SDU34654.1"/>
    </source>
</evidence>
<keyword evidence="2" id="KW-1185">Reference proteome</keyword>
<dbReference type="SUPFAM" id="SSF46689">
    <property type="entry name" value="Homeodomain-like"/>
    <property type="match status" value="1"/>
</dbReference>
<gene>
    <name evidence="1" type="ORF">SAMN05216406_1626</name>
</gene>
<dbReference type="RefSeq" id="WP_158441776.1">
    <property type="nucleotide sequence ID" value="NZ_FNLN01000062.1"/>
</dbReference>
<reference evidence="2" key="1">
    <citation type="submission" date="2016-10" db="EMBL/GenBank/DDBJ databases">
        <authorList>
            <person name="Varghese N."/>
            <person name="Submissions S."/>
        </authorList>
    </citation>
    <scope>NUCLEOTIDE SEQUENCE [LARGE SCALE GENOMIC DNA]</scope>
    <source>
        <strain evidence="2">Nm10</strain>
    </source>
</reference>
<evidence type="ECO:0000313" key="2">
    <source>
        <dbReference type="Proteomes" id="UP000182882"/>
    </source>
</evidence>
<dbReference type="GO" id="GO:0004803">
    <property type="term" value="F:transposase activity"/>
    <property type="evidence" value="ECO:0007669"/>
    <property type="project" value="InterPro"/>
</dbReference>
<name>A0A1H2HS72_9PROT</name>
<dbReference type="Pfam" id="PF01527">
    <property type="entry name" value="HTH_Tnp_1"/>
    <property type="match status" value="1"/>
</dbReference>
<protein>
    <submittedName>
        <fullName evidence="1">Transposase</fullName>
    </submittedName>
</protein>